<dbReference type="InterPro" id="IPR014284">
    <property type="entry name" value="RNA_pol_sigma-70_dom"/>
</dbReference>
<dbReference type="InterPro" id="IPR039425">
    <property type="entry name" value="RNA_pol_sigma-70-like"/>
</dbReference>
<comment type="similarity">
    <text evidence="1">Belongs to the sigma-70 factor family. ECF subfamily.</text>
</comment>
<dbReference type="InterPro" id="IPR013249">
    <property type="entry name" value="RNA_pol_sigma70_r4_t2"/>
</dbReference>
<reference evidence="8" key="1">
    <citation type="submission" date="2023-03" db="EMBL/GenBank/DDBJ databases">
        <title>Edaphobacter sp.</title>
        <authorList>
            <person name="Huber K.J."/>
            <person name="Papendorf J."/>
            <person name="Pilke C."/>
            <person name="Bunk B."/>
            <person name="Sproeer C."/>
            <person name="Pester M."/>
        </authorList>
    </citation>
    <scope>NUCLEOTIDE SEQUENCE</scope>
    <source>
        <strain evidence="8">DSM 110680</strain>
    </source>
</reference>
<protein>
    <submittedName>
        <fullName evidence="8">Sigma-70 family RNA polymerase sigma factor</fullName>
    </submittedName>
</protein>
<dbReference type="InterPro" id="IPR013325">
    <property type="entry name" value="RNA_pol_sigma_r2"/>
</dbReference>
<evidence type="ECO:0000313" key="8">
    <source>
        <dbReference type="EMBL" id="XBH18608.1"/>
    </source>
</evidence>
<proteinExistence type="inferred from homology"/>
<name>A0AAU7DLF1_9BACT</name>
<dbReference type="RefSeq" id="WP_348263834.1">
    <property type="nucleotide sequence ID" value="NZ_CP121196.1"/>
</dbReference>
<dbReference type="GO" id="GO:0003677">
    <property type="term" value="F:DNA binding"/>
    <property type="evidence" value="ECO:0007669"/>
    <property type="project" value="UniProtKB-KW"/>
</dbReference>
<evidence type="ECO:0000256" key="3">
    <source>
        <dbReference type="ARBA" id="ARBA00023082"/>
    </source>
</evidence>
<dbReference type="PANTHER" id="PTHR43133">
    <property type="entry name" value="RNA POLYMERASE ECF-TYPE SIGMA FACTO"/>
    <property type="match status" value="1"/>
</dbReference>
<dbReference type="InterPro" id="IPR007627">
    <property type="entry name" value="RNA_pol_sigma70_r2"/>
</dbReference>
<evidence type="ECO:0000259" key="6">
    <source>
        <dbReference type="Pfam" id="PF04542"/>
    </source>
</evidence>
<keyword evidence="2" id="KW-0805">Transcription regulation</keyword>
<keyword evidence="4" id="KW-0238">DNA-binding</keyword>
<accession>A0AAU7DLF1</accession>
<dbReference type="Gene3D" id="1.10.1740.10">
    <property type="match status" value="1"/>
</dbReference>
<dbReference type="EMBL" id="CP121196">
    <property type="protein sequence ID" value="XBH18608.1"/>
    <property type="molecule type" value="Genomic_DNA"/>
</dbReference>
<dbReference type="PANTHER" id="PTHR43133:SF8">
    <property type="entry name" value="RNA POLYMERASE SIGMA FACTOR HI_1459-RELATED"/>
    <property type="match status" value="1"/>
</dbReference>
<feature type="domain" description="RNA polymerase sigma factor 70 region 4 type 2" evidence="7">
    <location>
        <begin position="106"/>
        <end position="157"/>
    </location>
</feature>
<dbReference type="GO" id="GO:0016987">
    <property type="term" value="F:sigma factor activity"/>
    <property type="evidence" value="ECO:0007669"/>
    <property type="project" value="UniProtKB-KW"/>
</dbReference>
<keyword evidence="3" id="KW-0731">Sigma factor</keyword>
<evidence type="ECO:0000259" key="7">
    <source>
        <dbReference type="Pfam" id="PF08281"/>
    </source>
</evidence>
<dbReference type="SUPFAM" id="SSF88659">
    <property type="entry name" value="Sigma3 and sigma4 domains of RNA polymerase sigma factors"/>
    <property type="match status" value="1"/>
</dbReference>
<evidence type="ECO:0000256" key="2">
    <source>
        <dbReference type="ARBA" id="ARBA00023015"/>
    </source>
</evidence>
<feature type="domain" description="RNA polymerase sigma-70 region 2" evidence="6">
    <location>
        <begin position="12"/>
        <end position="78"/>
    </location>
</feature>
<dbReference type="Pfam" id="PF04542">
    <property type="entry name" value="Sigma70_r2"/>
    <property type="match status" value="1"/>
</dbReference>
<evidence type="ECO:0000256" key="5">
    <source>
        <dbReference type="ARBA" id="ARBA00023163"/>
    </source>
</evidence>
<dbReference type="Pfam" id="PF08281">
    <property type="entry name" value="Sigma70_r4_2"/>
    <property type="match status" value="1"/>
</dbReference>
<organism evidence="8">
    <name type="scientific">Telmatobacter sp. DSM 110680</name>
    <dbReference type="NCBI Taxonomy" id="3036704"/>
    <lineage>
        <taxon>Bacteria</taxon>
        <taxon>Pseudomonadati</taxon>
        <taxon>Acidobacteriota</taxon>
        <taxon>Terriglobia</taxon>
        <taxon>Terriglobales</taxon>
        <taxon>Acidobacteriaceae</taxon>
        <taxon>Telmatobacter</taxon>
    </lineage>
</organism>
<gene>
    <name evidence="8" type="ORF">P8935_04555</name>
</gene>
<dbReference type="GO" id="GO:0006352">
    <property type="term" value="P:DNA-templated transcription initiation"/>
    <property type="evidence" value="ECO:0007669"/>
    <property type="project" value="InterPro"/>
</dbReference>
<evidence type="ECO:0000256" key="4">
    <source>
        <dbReference type="ARBA" id="ARBA00023125"/>
    </source>
</evidence>
<dbReference type="AlphaFoldDB" id="A0AAU7DLF1"/>
<dbReference type="InterPro" id="IPR036388">
    <property type="entry name" value="WH-like_DNA-bd_sf"/>
</dbReference>
<dbReference type="Gene3D" id="1.10.10.10">
    <property type="entry name" value="Winged helix-like DNA-binding domain superfamily/Winged helix DNA-binding domain"/>
    <property type="match status" value="1"/>
</dbReference>
<keyword evidence="5" id="KW-0804">Transcription</keyword>
<dbReference type="NCBIfam" id="TIGR02937">
    <property type="entry name" value="sigma70-ECF"/>
    <property type="match status" value="1"/>
</dbReference>
<sequence>MAEKWHPDFERLVDEHQSMVFSLAWRMTGDRGLAEEVAQDVFLELDRHMDRIESPEHAMFWLRRVAISRSSDALRRRKVRGVDLWVEIEENHGAPVEERSSPLSARLEQLLSTLPEAQRAALVLRYQEDLSPEEIAATVEAPVATVKSNLQRGLKLLRSKATTQLKEYIRGL</sequence>
<evidence type="ECO:0000256" key="1">
    <source>
        <dbReference type="ARBA" id="ARBA00010641"/>
    </source>
</evidence>
<dbReference type="SUPFAM" id="SSF88946">
    <property type="entry name" value="Sigma2 domain of RNA polymerase sigma factors"/>
    <property type="match status" value="1"/>
</dbReference>
<dbReference type="CDD" id="cd06171">
    <property type="entry name" value="Sigma70_r4"/>
    <property type="match status" value="1"/>
</dbReference>
<dbReference type="InterPro" id="IPR013324">
    <property type="entry name" value="RNA_pol_sigma_r3/r4-like"/>
</dbReference>